<dbReference type="PANTHER" id="PTHR45588">
    <property type="entry name" value="TPR DOMAIN-CONTAINING PROTEIN"/>
    <property type="match status" value="1"/>
</dbReference>
<keyword evidence="1" id="KW-0732">Signal</keyword>
<dbReference type="EMBL" id="JABFCS010000001">
    <property type="protein sequence ID" value="NNU43117.1"/>
    <property type="molecule type" value="Genomic_DNA"/>
</dbReference>
<comment type="caution">
    <text evidence="2">The sequence shown here is derived from an EMBL/GenBank/DDBJ whole genome shotgun (WGS) entry which is preliminary data.</text>
</comment>
<dbReference type="Gene3D" id="1.25.40.10">
    <property type="entry name" value="Tetratricopeptide repeat domain"/>
    <property type="match status" value="1"/>
</dbReference>
<keyword evidence="3" id="KW-1185">Reference proteome</keyword>
<evidence type="ECO:0008006" key="4">
    <source>
        <dbReference type="Google" id="ProtNLM"/>
    </source>
</evidence>
<dbReference type="PANTHER" id="PTHR45588:SF1">
    <property type="entry name" value="WW DOMAIN-CONTAINING PROTEIN"/>
    <property type="match status" value="1"/>
</dbReference>
<evidence type="ECO:0000256" key="1">
    <source>
        <dbReference type="SAM" id="SignalP"/>
    </source>
</evidence>
<reference evidence="2 3" key="2">
    <citation type="submission" date="2020-06" db="EMBL/GenBank/DDBJ databases">
        <title>Ramlibacter rhizophilus sp. nov., isolated from rhizosphere soil of national flower Mugunghwa from South Korea.</title>
        <authorList>
            <person name="Zheng-Fei Y."/>
            <person name="Huan T."/>
        </authorList>
    </citation>
    <scope>NUCLEOTIDE SEQUENCE [LARGE SCALE GENOMIC DNA]</scope>
    <source>
        <strain evidence="2 3">B156</strain>
    </source>
</reference>
<accession>A0A849KAE4</accession>
<dbReference type="SUPFAM" id="SSF48452">
    <property type="entry name" value="TPR-like"/>
    <property type="match status" value="1"/>
</dbReference>
<proteinExistence type="predicted"/>
<sequence length="531" mass="57836">MNPRHSLTAAACALLLASGTTLAHEAEGKGNVGRVKFASSCSAEVQPLLETGVAMLHSFWFSATEKAFREVLAREPSCTIAQWGVAAILMGNPLAGQGALARDAAAAQAAIDAGRLTPPKTQRERDYIEAVATYYRDFASRPERARQQSRAEAFQALAARYPDDDEAQIFAALYIAGTQSQSDQTFAAYRKAAAVLETQFVRYPDHPGVAHYLIHSYDAPPLAQQGVKAARLYAGIAPAAPHALHMPSHIFTRIGAWEDSAETNRRSADAAKKSGEPDQAYHASDYSVYAYLQLGRDADAQREIQDALQVKGFNAAVRTAPYAIAAMPARYALERGAWREAMQLQPQPTRHLYPDAITHFARAFGAVRSGDTAAAQKEAAELERLHKGLQAAGDNYWANEVEVQRLTIAGWLALANGERAEAVRMMRAAADLEDGTEKHIVTPGRVLPARELLGEMLLELGQPAAALREFETSQVREPNRFRGFYGAARAAEASGDRIKAAQYYGRLVALGQRADSPRPELVRARSWVAQR</sequence>
<feature type="signal peptide" evidence="1">
    <location>
        <begin position="1"/>
        <end position="23"/>
    </location>
</feature>
<dbReference type="AlphaFoldDB" id="A0A849KAE4"/>
<dbReference type="Proteomes" id="UP000552954">
    <property type="component" value="Unassembled WGS sequence"/>
</dbReference>
<organism evidence="2 3">
    <name type="scientific">Ramlibacter montanisoli</name>
    <dbReference type="NCBI Taxonomy" id="2732512"/>
    <lineage>
        <taxon>Bacteria</taxon>
        <taxon>Pseudomonadati</taxon>
        <taxon>Pseudomonadota</taxon>
        <taxon>Betaproteobacteria</taxon>
        <taxon>Burkholderiales</taxon>
        <taxon>Comamonadaceae</taxon>
        <taxon>Ramlibacter</taxon>
    </lineage>
</organism>
<feature type="chain" id="PRO_5032692000" description="Tetratricopeptide repeat protein" evidence="1">
    <location>
        <begin position="24"/>
        <end position="531"/>
    </location>
</feature>
<dbReference type="InterPro" id="IPR011990">
    <property type="entry name" value="TPR-like_helical_dom_sf"/>
</dbReference>
<protein>
    <recommendedName>
        <fullName evidence="4">Tetratricopeptide repeat protein</fullName>
    </recommendedName>
</protein>
<gene>
    <name evidence="2" type="ORF">HK415_08035</name>
</gene>
<evidence type="ECO:0000313" key="2">
    <source>
        <dbReference type="EMBL" id="NNU43117.1"/>
    </source>
</evidence>
<name>A0A849KAE4_9BURK</name>
<dbReference type="RefSeq" id="WP_171557970.1">
    <property type="nucleotide sequence ID" value="NZ_JABFCS010000001.1"/>
</dbReference>
<evidence type="ECO:0000313" key="3">
    <source>
        <dbReference type="Proteomes" id="UP000552954"/>
    </source>
</evidence>
<reference evidence="2 3" key="1">
    <citation type="submission" date="2020-05" db="EMBL/GenBank/DDBJ databases">
        <authorList>
            <person name="Khan S.A."/>
            <person name="Jeon C.O."/>
            <person name="Chun B.H."/>
        </authorList>
    </citation>
    <scope>NUCLEOTIDE SEQUENCE [LARGE SCALE GENOMIC DNA]</scope>
    <source>
        <strain evidence="2 3">B156</strain>
    </source>
</reference>